<comment type="caution">
    <text evidence="3">The sequence shown here is derived from an EMBL/GenBank/DDBJ whole genome shotgun (WGS) entry which is preliminary data.</text>
</comment>
<evidence type="ECO:0000313" key="3">
    <source>
        <dbReference type="EMBL" id="ERJ77516.1"/>
    </source>
</evidence>
<dbReference type="PATRIC" id="fig|1227275.3.peg.654"/>
<feature type="compositionally biased region" description="Polar residues" evidence="1">
    <location>
        <begin position="47"/>
        <end position="81"/>
    </location>
</feature>
<proteinExistence type="predicted"/>
<name>U2IUA9_9STRE</name>
<dbReference type="EMBL" id="AWVA01000045">
    <property type="protein sequence ID" value="ERJ77516.1"/>
    <property type="molecule type" value="Genomic_DNA"/>
</dbReference>
<reference evidence="3 4" key="1">
    <citation type="submission" date="2013-06" db="EMBL/GenBank/DDBJ databases">
        <authorList>
            <person name="Weinstock G."/>
            <person name="Sodergren E."/>
            <person name="Lobos E.A."/>
            <person name="Fulton L."/>
            <person name="Fulton R."/>
            <person name="Courtney L."/>
            <person name="Fronick C."/>
            <person name="O'Laughlin M."/>
            <person name="Godfrey J."/>
            <person name="Wilson R.M."/>
            <person name="Miner T."/>
            <person name="Farmer C."/>
            <person name="Delehaunty K."/>
            <person name="Cordes M."/>
            <person name="Minx P."/>
            <person name="Tomlinson C."/>
            <person name="Chen J."/>
            <person name="Wollam A."/>
            <person name="Pepin K.H."/>
            <person name="Bhonagiri V."/>
            <person name="Zhang X."/>
            <person name="Warren W."/>
            <person name="Mitreva M."/>
            <person name="Mardis E.R."/>
            <person name="Wilson R.K."/>
        </authorList>
    </citation>
    <scope>NUCLEOTIDE SEQUENCE [LARGE SCALE GENOMIC DNA]</scope>
    <source>
        <strain evidence="3 4">W1703</strain>
    </source>
</reference>
<sequence>MSAEEFNSNSESAQSESLNSQTELGSEVSNDAEGTGQKPIPAVQEPAFSTDSANPQASQNFSQETTQVGQTVTNQPQSAEVVSQEGLVAQNVAPTPMAPNQPFNNAQSVNSTGVVGQTNIQQTNAMPGQVYQDPNLVNPQMAANSFNQAACVQTPQAKPGRTKKIIWSIVGALAAIFLIVGGILLYRHFSGNVDGTYQATTLQSSLKKDLKDKAFDKGKIAYSSFTDDAKVETVIKGDVVKATVSYNVSYDDFYDEVKSNFSSTYSSYKSNFSNDEWNYLMNTLIKSSDLDEKGFTKAFSSEVENGGLSYDSDKKQVSGTLFEGKVNRVSGKIEITKVNSDSKLVNFEKGEKISYKKTSDGLTLKDNNEHTINLTTE</sequence>
<dbReference type="AlphaFoldDB" id="U2IUA9"/>
<feature type="compositionally biased region" description="Low complexity" evidence="1">
    <location>
        <begin position="1"/>
        <end position="21"/>
    </location>
</feature>
<evidence type="ECO:0000256" key="1">
    <source>
        <dbReference type="SAM" id="MobiDB-lite"/>
    </source>
</evidence>
<dbReference type="RefSeq" id="WP_021674118.1">
    <property type="nucleotide sequence ID" value="NZ_KI259727.1"/>
</dbReference>
<protein>
    <submittedName>
        <fullName evidence="3">Uncharacterized protein</fullName>
    </submittedName>
</protein>
<feature type="region of interest" description="Disordered" evidence="1">
    <location>
        <begin position="1"/>
        <end position="81"/>
    </location>
</feature>
<dbReference type="Proteomes" id="UP000016617">
    <property type="component" value="Unassembled WGS sequence"/>
</dbReference>
<organism evidence="3 4">
    <name type="scientific">Streptococcus sobrinus W1703</name>
    <dbReference type="NCBI Taxonomy" id="1227275"/>
    <lineage>
        <taxon>Bacteria</taxon>
        <taxon>Bacillati</taxon>
        <taxon>Bacillota</taxon>
        <taxon>Bacilli</taxon>
        <taxon>Lactobacillales</taxon>
        <taxon>Streptococcaceae</taxon>
        <taxon>Streptococcus</taxon>
    </lineage>
</organism>
<keyword evidence="2" id="KW-1133">Transmembrane helix</keyword>
<accession>U2IUA9</accession>
<dbReference type="HOGENOM" id="CLU_733460_0_0_9"/>
<keyword evidence="2" id="KW-0472">Membrane</keyword>
<dbReference type="OrthoDB" id="9940855at2"/>
<evidence type="ECO:0000256" key="2">
    <source>
        <dbReference type="SAM" id="Phobius"/>
    </source>
</evidence>
<evidence type="ECO:0000313" key="4">
    <source>
        <dbReference type="Proteomes" id="UP000016617"/>
    </source>
</evidence>
<feature type="transmembrane region" description="Helical" evidence="2">
    <location>
        <begin position="165"/>
        <end position="186"/>
    </location>
</feature>
<keyword evidence="2" id="KW-0812">Transmembrane</keyword>
<gene>
    <name evidence="3" type="ORF">HMPREF1557_00741</name>
</gene>